<dbReference type="Proteomes" id="UP000034029">
    <property type="component" value="Chromosome"/>
</dbReference>
<dbReference type="AlphaFoldDB" id="A0A0F7D418"/>
<proteinExistence type="predicted"/>
<keyword evidence="4" id="KW-1185">Reference proteome</keyword>
<protein>
    <recommendedName>
        <fullName evidence="6">Capsular biosynthesis protein</fullName>
    </recommendedName>
</protein>
<evidence type="ECO:0000313" key="5">
    <source>
        <dbReference type="Proteomes" id="UP000183090"/>
    </source>
</evidence>
<keyword evidence="1" id="KW-0175">Coiled coil</keyword>
<dbReference type="SUPFAM" id="SSF53756">
    <property type="entry name" value="UDP-Glycosyltransferase/glycogen phosphorylase"/>
    <property type="match status" value="1"/>
</dbReference>
<dbReference type="KEGG" id="shv:AAT16_04065"/>
<organism evidence="3 5">
    <name type="scientific">Salinicoccus halodurans</name>
    <dbReference type="NCBI Taxonomy" id="407035"/>
    <lineage>
        <taxon>Bacteria</taxon>
        <taxon>Bacillati</taxon>
        <taxon>Bacillota</taxon>
        <taxon>Bacilli</taxon>
        <taxon>Bacillales</taxon>
        <taxon>Staphylococcaceae</taxon>
        <taxon>Salinicoccus</taxon>
    </lineage>
</organism>
<accession>A0A0F7D418</accession>
<feature type="coiled-coil region" evidence="1">
    <location>
        <begin position="323"/>
        <end position="350"/>
    </location>
</feature>
<dbReference type="RefSeq" id="WP_046789650.1">
    <property type="nucleotide sequence ID" value="NZ_CP011366.1"/>
</dbReference>
<dbReference type="Gene3D" id="3.40.50.2000">
    <property type="entry name" value="Glycogen Phosphorylase B"/>
    <property type="match status" value="1"/>
</dbReference>
<dbReference type="EMBL" id="FOTB01000001">
    <property type="protein sequence ID" value="SFK50925.1"/>
    <property type="molecule type" value="Genomic_DNA"/>
</dbReference>
<gene>
    <name evidence="2" type="ORF">AAT16_04065</name>
    <name evidence="3" type="ORF">SAMN05216235_0050</name>
</gene>
<sequence length="363" mass="43672">MKVCILSIMNIRHMSLISLYTNFLESHDIDYDIIYIDKYQEDEKINAKNVYKYSLYVQRNWGFIRKLYAYWGFRNFAKSKLREHDYDHIVVWRSETALMFLDFLLKNKKKKYNINVRDYCKEKNLFVYYAMAKLIKNSLFTTISSEGFKRFLPPYKYVLVHSYNNNVLKEIRPNYTKVKENEPIKICFIGYVRFYEEDKKLIDTLGNDNRFILQFFGSGSDELKNYAYEKGIKNVITKKAFKVEETPHLLQKADVINNLYGNGNIALDTAISIKYYYTLKMQIPILVNENTYISHIAQKTDVGFIVKNNHENLADDFYNWYHNRDLERFKNRCQRELEKVEEKNKEFNEFLETIFIKGKYNED</sequence>
<evidence type="ECO:0008006" key="6">
    <source>
        <dbReference type="Google" id="ProtNLM"/>
    </source>
</evidence>
<evidence type="ECO:0000313" key="4">
    <source>
        <dbReference type="Proteomes" id="UP000034029"/>
    </source>
</evidence>
<dbReference type="EMBL" id="CP011366">
    <property type="protein sequence ID" value="AKG73460.1"/>
    <property type="molecule type" value="Genomic_DNA"/>
</dbReference>
<evidence type="ECO:0000256" key="1">
    <source>
        <dbReference type="SAM" id="Coils"/>
    </source>
</evidence>
<reference evidence="3 5" key="3">
    <citation type="submission" date="2016-10" db="EMBL/GenBank/DDBJ databases">
        <authorList>
            <person name="Varghese N."/>
            <person name="Submissions S."/>
        </authorList>
    </citation>
    <scope>NUCLEOTIDE SEQUENCE [LARGE SCALE GENOMIC DNA]</scope>
    <source>
        <strain evidence="3 5">CGMCC 1.6501</strain>
    </source>
</reference>
<evidence type="ECO:0000313" key="2">
    <source>
        <dbReference type="EMBL" id="AKG73460.1"/>
    </source>
</evidence>
<reference evidence="2 4" key="1">
    <citation type="journal article" date="2015" name="Int. J. Syst. Evol. Microbiol.">
        <title>Complete genome sequence of Salinicoccus halodurans H3B36, isolated from the Qaidam Basin in China.</title>
        <authorList>
            <person name="Jiang K."/>
            <person name="Xue Y."/>
            <person name="Ma Y."/>
        </authorList>
    </citation>
    <scope>NUCLEOTIDE SEQUENCE [LARGE SCALE GENOMIC DNA]</scope>
    <source>
        <strain evidence="2 4">H3B36</strain>
    </source>
</reference>
<name>A0A0F7D418_9STAP</name>
<dbReference type="Proteomes" id="UP000183090">
    <property type="component" value="Unassembled WGS sequence"/>
</dbReference>
<evidence type="ECO:0000313" key="3">
    <source>
        <dbReference type="EMBL" id="SFK50925.1"/>
    </source>
</evidence>
<reference evidence="4" key="2">
    <citation type="submission" date="2015-04" db="EMBL/GenBank/DDBJ databases">
        <title>Complete genome sequence of Salinicoccus halodurans strain H3B36, isolated from the Qaidam basin of China.</title>
        <authorList>
            <person name="Ma Y."/>
            <person name="Jiang K."/>
            <person name="Xue Y."/>
        </authorList>
    </citation>
    <scope>NUCLEOTIDE SEQUENCE [LARGE SCALE GENOMIC DNA]</scope>
    <source>
        <strain evidence="4">H3B36</strain>
    </source>
</reference>